<keyword evidence="2" id="KW-1185">Reference proteome</keyword>
<name>A0A183TYT2_TOXCA</name>
<sequence length="229" mass="25030">MPASDNTVEPRDVKWKGTSVVMVHDVVISRLVTPFLLKIMADQKASASQAPLYAKLTTWLTLRDMVASLAASHQQAEIAQQYIVSKSVAESTQPATVPLGSQRRKSSTGVVSARDHLSLANDCPPCCTTSSCGRRRTVRSSTEDDVMFTARKARSCTGDQTLSPFRNACSVRCFGLALYITQISLLIILRDKNPITSVLCERLPSGLQSLLVLRHSTINHVCDNELVVN</sequence>
<dbReference type="Proteomes" id="UP000050794">
    <property type="component" value="Unassembled WGS sequence"/>
</dbReference>
<dbReference type="WBParaSite" id="TCNE_0000140101-mRNA-1">
    <property type="protein sequence ID" value="TCNE_0000140101-mRNA-1"/>
    <property type="gene ID" value="TCNE_0000140101"/>
</dbReference>
<accession>A0A183TYT2</accession>
<proteinExistence type="predicted"/>
<evidence type="ECO:0000313" key="1">
    <source>
        <dbReference type="EMBL" id="VDM26103.1"/>
    </source>
</evidence>
<organism evidence="2 3">
    <name type="scientific">Toxocara canis</name>
    <name type="common">Canine roundworm</name>
    <dbReference type="NCBI Taxonomy" id="6265"/>
    <lineage>
        <taxon>Eukaryota</taxon>
        <taxon>Metazoa</taxon>
        <taxon>Ecdysozoa</taxon>
        <taxon>Nematoda</taxon>
        <taxon>Chromadorea</taxon>
        <taxon>Rhabditida</taxon>
        <taxon>Spirurina</taxon>
        <taxon>Ascaridomorpha</taxon>
        <taxon>Ascaridoidea</taxon>
        <taxon>Toxocaridae</taxon>
        <taxon>Toxocara</taxon>
    </lineage>
</organism>
<evidence type="ECO:0000313" key="2">
    <source>
        <dbReference type="Proteomes" id="UP000050794"/>
    </source>
</evidence>
<evidence type="ECO:0000313" key="3">
    <source>
        <dbReference type="WBParaSite" id="TCNE_0000140101-mRNA-1"/>
    </source>
</evidence>
<dbReference type="AlphaFoldDB" id="A0A183TYT2"/>
<reference evidence="1 2" key="2">
    <citation type="submission" date="2018-11" db="EMBL/GenBank/DDBJ databases">
        <authorList>
            <consortium name="Pathogen Informatics"/>
        </authorList>
    </citation>
    <scope>NUCLEOTIDE SEQUENCE [LARGE SCALE GENOMIC DNA]</scope>
</reference>
<gene>
    <name evidence="1" type="ORF">TCNE_LOCUS1402</name>
</gene>
<protein>
    <submittedName>
        <fullName evidence="1 3">Uncharacterized protein</fullName>
    </submittedName>
</protein>
<dbReference type="EMBL" id="UYWY01001031">
    <property type="protein sequence ID" value="VDM26103.1"/>
    <property type="molecule type" value="Genomic_DNA"/>
</dbReference>
<reference evidence="3" key="1">
    <citation type="submission" date="2016-06" db="UniProtKB">
        <authorList>
            <consortium name="WormBaseParasite"/>
        </authorList>
    </citation>
    <scope>IDENTIFICATION</scope>
</reference>